<comment type="pathway">
    <text evidence="3">Sphingolipid metabolism.</text>
</comment>
<protein>
    <recommendedName>
        <fullName evidence="8">TLC domain-containing protein</fullName>
    </recommendedName>
</protein>
<evidence type="ECO:0000256" key="5">
    <source>
        <dbReference type="ARBA" id="ARBA00022989"/>
    </source>
</evidence>
<feature type="domain" description="TLC" evidence="8">
    <location>
        <begin position="22"/>
        <end position="127"/>
    </location>
</feature>
<dbReference type="OrthoDB" id="537032at2759"/>
<evidence type="ECO:0000313" key="9">
    <source>
        <dbReference type="EMBL" id="VDO85919.1"/>
    </source>
</evidence>
<dbReference type="UniPathway" id="UPA00222"/>
<evidence type="ECO:0000256" key="7">
    <source>
        <dbReference type="SAM" id="Phobius"/>
    </source>
</evidence>
<evidence type="ECO:0000259" key="8">
    <source>
        <dbReference type="Pfam" id="PF03798"/>
    </source>
</evidence>
<dbReference type="AlphaFoldDB" id="A0A3P7Z6T6"/>
<sequence length="166" mass="19348">MPTSRFSFYFHVCLQCIPIRNLDFTLCGALLFFLQDSSDAMLEMAKIGMYMRRRTNGTYYKYIDFARSVIFVLFAANSILCRLYWYPCKLLYGTSYGAVYLGPQIAAFFPVLGVMLVLIYALNLYWFNVSPTRFLPLNLLFILLFMNHCCVKLDISQEKKTHLKSN</sequence>
<keyword evidence="6 7" id="KW-0472">Membrane</keyword>
<feature type="transmembrane region" description="Helical" evidence="7">
    <location>
        <begin position="97"/>
        <end position="122"/>
    </location>
</feature>
<dbReference type="PANTHER" id="PTHR12560:SF58">
    <property type="entry name" value="CERAMIDE SYNTHASE 1"/>
    <property type="match status" value="1"/>
</dbReference>
<dbReference type="EMBL" id="UZAH01026840">
    <property type="protein sequence ID" value="VDO85919.1"/>
    <property type="molecule type" value="Genomic_DNA"/>
</dbReference>
<name>A0A3P7Z6T6_HELPZ</name>
<keyword evidence="4 7" id="KW-0812">Transmembrane</keyword>
<comment type="subcellular location">
    <subcellularLocation>
        <location evidence="1">Membrane</location>
        <topology evidence="1">Multi-pass membrane protein</topology>
    </subcellularLocation>
</comment>
<proteinExistence type="predicted"/>
<gene>
    <name evidence="9" type="ORF">HPBE_LOCUS10670</name>
</gene>
<dbReference type="InterPro" id="IPR016439">
    <property type="entry name" value="Lag1/Lac1-like"/>
</dbReference>
<accession>A0A3P7Z6T6</accession>
<evidence type="ECO:0000256" key="3">
    <source>
        <dbReference type="ARBA" id="ARBA00004991"/>
    </source>
</evidence>
<organism evidence="9">
    <name type="scientific">Heligmosomoides polygyrus</name>
    <name type="common">Parasitic roundworm</name>
    <dbReference type="NCBI Taxonomy" id="6339"/>
    <lineage>
        <taxon>Eukaryota</taxon>
        <taxon>Metazoa</taxon>
        <taxon>Ecdysozoa</taxon>
        <taxon>Nematoda</taxon>
        <taxon>Chromadorea</taxon>
        <taxon>Rhabditida</taxon>
        <taxon>Rhabditina</taxon>
        <taxon>Rhabditomorpha</taxon>
        <taxon>Strongyloidea</taxon>
        <taxon>Heligmosomidae</taxon>
        <taxon>Heligmosomoides</taxon>
    </lineage>
</organism>
<dbReference type="InterPro" id="IPR006634">
    <property type="entry name" value="TLC-dom"/>
</dbReference>
<feature type="transmembrane region" description="Helical" evidence="7">
    <location>
        <begin position="134"/>
        <end position="155"/>
    </location>
</feature>
<dbReference type="GO" id="GO:0016020">
    <property type="term" value="C:membrane"/>
    <property type="evidence" value="ECO:0007669"/>
    <property type="project" value="UniProtKB-SubCell"/>
</dbReference>
<dbReference type="Pfam" id="PF03798">
    <property type="entry name" value="TRAM_LAG1_CLN8"/>
    <property type="match status" value="1"/>
</dbReference>
<evidence type="ECO:0000256" key="6">
    <source>
        <dbReference type="ARBA" id="ARBA00023136"/>
    </source>
</evidence>
<evidence type="ECO:0000256" key="4">
    <source>
        <dbReference type="ARBA" id="ARBA00022692"/>
    </source>
</evidence>
<reference evidence="9" key="1">
    <citation type="submission" date="2018-11" db="EMBL/GenBank/DDBJ databases">
        <authorList>
            <consortium name="Pathogen Informatics"/>
        </authorList>
    </citation>
    <scope>NUCLEOTIDE SEQUENCE [LARGE SCALE GENOMIC DNA]</scope>
</reference>
<evidence type="ECO:0000256" key="2">
    <source>
        <dbReference type="ARBA" id="ARBA00004760"/>
    </source>
</evidence>
<evidence type="ECO:0000256" key="1">
    <source>
        <dbReference type="ARBA" id="ARBA00004141"/>
    </source>
</evidence>
<comment type="pathway">
    <text evidence="2">Lipid metabolism; sphingolipid metabolism.</text>
</comment>
<dbReference type="GO" id="GO:0050291">
    <property type="term" value="F:sphingosine N-acyltransferase activity"/>
    <property type="evidence" value="ECO:0007669"/>
    <property type="project" value="InterPro"/>
</dbReference>
<feature type="transmembrane region" description="Helical" evidence="7">
    <location>
        <begin position="65"/>
        <end position="85"/>
    </location>
</feature>
<dbReference type="GO" id="GO:0046513">
    <property type="term" value="P:ceramide biosynthetic process"/>
    <property type="evidence" value="ECO:0007669"/>
    <property type="project" value="InterPro"/>
</dbReference>
<keyword evidence="5 7" id="KW-1133">Transmembrane helix</keyword>
<dbReference type="PANTHER" id="PTHR12560">
    <property type="entry name" value="LONGEVITY ASSURANCE FACTOR 1 LAG1"/>
    <property type="match status" value="1"/>
</dbReference>